<protein>
    <submittedName>
        <fullName evidence="4">Uncharacterized protein LOC111495736</fullName>
    </submittedName>
</protein>
<feature type="transmembrane region" description="Helical" evidence="1">
    <location>
        <begin position="61"/>
        <end position="85"/>
    </location>
</feature>
<dbReference type="Pfam" id="PF14364">
    <property type="entry name" value="DUF4408"/>
    <property type="match status" value="1"/>
</dbReference>
<accession>A0A6J1KH91</accession>
<feature type="domain" description="DUF4408" evidence="2">
    <location>
        <begin position="53"/>
        <end position="83"/>
    </location>
</feature>
<dbReference type="Pfam" id="PF05553">
    <property type="entry name" value="DUF761"/>
    <property type="match status" value="1"/>
</dbReference>
<reference evidence="4" key="1">
    <citation type="submission" date="2025-08" db="UniProtKB">
        <authorList>
            <consortium name="RefSeq"/>
        </authorList>
    </citation>
    <scope>IDENTIFICATION</scope>
    <source>
        <tissue evidence="4">Young leaves</tissue>
    </source>
</reference>
<evidence type="ECO:0000313" key="3">
    <source>
        <dbReference type="Proteomes" id="UP000504608"/>
    </source>
</evidence>
<evidence type="ECO:0000256" key="1">
    <source>
        <dbReference type="SAM" id="Phobius"/>
    </source>
</evidence>
<proteinExistence type="predicted"/>
<dbReference type="KEGG" id="cmax:111495736"/>
<dbReference type="InterPro" id="IPR025520">
    <property type="entry name" value="DUF4408"/>
</dbReference>
<evidence type="ECO:0000313" key="4">
    <source>
        <dbReference type="RefSeq" id="XP_023001662.1"/>
    </source>
</evidence>
<dbReference type="InterPro" id="IPR008480">
    <property type="entry name" value="DUF761_pln"/>
</dbReference>
<sequence length="310" mass="35096">MAHPSPKPVSMTLETAISVTKSILVSVGIISTLILFKVAVIPKVATLVISTLPRLWVSFRLWLSPPYIFIVFNFIIFAVAASSIFRRQKDASENKYISHENTHVAASTPYKWTHDDRNFSITGSIEIWDRIPSEDEQGKQVEEQKEEEKPVKWDFPTLLTEKFSDPSSGKLCAYPGEKVEEEEDAGGGGSDSMDATWNAIMEREGKQTPQLKKSQTWDSPPPARLIRAAVDSAADEEDPVAWARNEVRKSERFHQTLSFRRKVSLTSEELKSRAEAFIEMVNQSIRLQRQESEQRFLQAMQRSAFSGTET</sequence>
<organism evidence="3 4">
    <name type="scientific">Cucurbita maxima</name>
    <name type="common">Pumpkin</name>
    <name type="synonym">Winter squash</name>
    <dbReference type="NCBI Taxonomy" id="3661"/>
    <lineage>
        <taxon>Eukaryota</taxon>
        <taxon>Viridiplantae</taxon>
        <taxon>Streptophyta</taxon>
        <taxon>Embryophyta</taxon>
        <taxon>Tracheophyta</taxon>
        <taxon>Spermatophyta</taxon>
        <taxon>Magnoliopsida</taxon>
        <taxon>eudicotyledons</taxon>
        <taxon>Gunneridae</taxon>
        <taxon>Pentapetalae</taxon>
        <taxon>rosids</taxon>
        <taxon>fabids</taxon>
        <taxon>Cucurbitales</taxon>
        <taxon>Cucurbitaceae</taxon>
        <taxon>Cucurbiteae</taxon>
        <taxon>Cucurbita</taxon>
    </lineage>
</organism>
<dbReference type="RefSeq" id="XP_023001662.1">
    <property type="nucleotide sequence ID" value="XM_023145894.1"/>
</dbReference>
<keyword evidence="3" id="KW-1185">Reference proteome</keyword>
<keyword evidence="1" id="KW-1133">Transmembrane helix</keyword>
<name>A0A6J1KH91_CUCMA</name>
<dbReference type="PANTHER" id="PTHR33098">
    <property type="entry name" value="COTTON FIBER (DUF761)"/>
    <property type="match status" value="1"/>
</dbReference>
<dbReference type="GeneID" id="111495736"/>
<keyword evidence="1" id="KW-0472">Membrane</keyword>
<gene>
    <name evidence="4" type="primary">LOC111495736</name>
</gene>
<dbReference type="Proteomes" id="UP000504608">
    <property type="component" value="Unplaced"/>
</dbReference>
<dbReference type="PANTHER" id="PTHR33098:SF114">
    <property type="entry name" value="DUF4408 DOMAIN-CONTAINING PROTEIN"/>
    <property type="match status" value="1"/>
</dbReference>
<keyword evidence="1" id="KW-0812">Transmembrane</keyword>
<evidence type="ECO:0000259" key="2">
    <source>
        <dbReference type="Pfam" id="PF14364"/>
    </source>
</evidence>
<feature type="transmembrane region" description="Helical" evidence="1">
    <location>
        <begin position="21"/>
        <end position="41"/>
    </location>
</feature>
<dbReference type="AlphaFoldDB" id="A0A6J1KH91"/>
<dbReference type="OrthoDB" id="1933168at2759"/>